<evidence type="ECO:0000256" key="5">
    <source>
        <dbReference type="ARBA" id="ARBA00022630"/>
    </source>
</evidence>
<dbReference type="OrthoDB" id="9802377at2"/>
<feature type="binding site" evidence="11">
    <location>
        <position position="177"/>
    </location>
    <ligand>
        <name>FMN</name>
        <dbReference type="ChEBI" id="CHEBI:58210"/>
    </ligand>
</feature>
<feature type="binding site" evidence="11">
    <location>
        <position position="182"/>
    </location>
    <ligand>
        <name>substrate</name>
    </ligand>
</feature>
<dbReference type="NCBIfam" id="TIGR01036">
    <property type="entry name" value="pyrD_sub2"/>
    <property type="match status" value="1"/>
</dbReference>
<evidence type="ECO:0000256" key="2">
    <source>
        <dbReference type="ARBA" id="ARBA00004370"/>
    </source>
</evidence>
<dbReference type="Pfam" id="PF01180">
    <property type="entry name" value="DHO_dh"/>
    <property type="match status" value="1"/>
</dbReference>
<comment type="cofactor">
    <cofactor evidence="11">
        <name>FMN</name>
        <dbReference type="ChEBI" id="CHEBI:58210"/>
    </cofactor>
    <text evidence="11">Binds 1 FMN per subunit.</text>
</comment>
<evidence type="ECO:0000256" key="9">
    <source>
        <dbReference type="ARBA" id="ARBA00023136"/>
    </source>
</evidence>
<keyword evidence="5 11" id="KW-0285">Flavoprotein</keyword>
<feature type="binding site" evidence="11">
    <location>
        <position position="303"/>
    </location>
    <ligand>
        <name>FMN</name>
        <dbReference type="ChEBI" id="CHEBI:58210"/>
    </ligand>
</feature>
<comment type="pathway">
    <text evidence="3 11">Pyrimidine metabolism; UMP biosynthesis via de novo pathway; orotate from (S)-dihydroorotate (quinone route): step 1/1.</text>
</comment>
<evidence type="ECO:0000313" key="14">
    <source>
        <dbReference type="EMBL" id="ADD42825.1"/>
    </source>
</evidence>
<keyword evidence="9 11" id="KW-0472">Membrane</keyword>
<evidence type="ECO:0000313" key="15">
    <source>
        <dbReference type="Proteomes" id="UP000000844"/>
    </source>
</evidence>
<dbReference type="GO" id="GO:0005886">
    <property type="term" value="C:plasma membrane"/>
    <property type="evidence" value="ECO:0007669"/>
    <property type="project" value="UniProtKB-SubCell"/>
</dbReference>
<dbReference type="STRING" id="446470.Snas_3154"/>
<feature type="binding site" evidence="11">
    <location>
        <position position="249"/>
    </location>
    <ligand>
        <name>FMN</name>
        <dbReference type="ChEBI" id="CHEBI:58210"/>
    </ligand>
</feature>
<evidence type="ECO:0000256" key="10">
    <source>
        <dbReference type="ARBA" id="ARBA00048639"/>
    </source>
</evidence>
<feature type="binding site" evidence="11">
    <location>
        <begin position="115"/>
        <end position="119"/>
    </location>
    <ligand>
        <name>substrate</name>
    </ligand>
</feature>
<feature type="binding site" evidence="11">
    <location>
        <position position="177"/>
    </location>
    <ligand>
        <name>substrate</name>
    </ligand>
</feature>
<evidence type="ECO:0000256" key="3">
    <source>
        <dbReference type="ARBA" id="ARBA00005161"/>
    </source>
</evidence>
<dbReference type="PANTHER" id="PTHR48109:SF4">
    <property type="entry name" value="DIHYDROOROTATE DEHYDROGENASE (QUINONE), MITOCHONDRIAL"/>
    <property type="match status" value="1"/>
</dbReference>
<dbReference type="EMBL" id="CP001778">
    <property type="protein sequence ID" value="ADD42825.1"/>
    <property type="molecule type" value="Genomic_DNA"/>
</dbReference>
<dbReference type="HOGENOM" id="CLU_013640_2_0_11"/>
<comment type="function">
    <text evidence="1 11">Catalyzes the conversion of dihydroorotate to orotate with quinone as electron acceptor.</text>
</comment>
<dbReference type="PROSITE" id="PS00912">
    <property type="entry name" value="DHODEHASE_2"/>
    <property type="match status" value="1"/>
</dbReference>
<dbReference type="InterPro" id="IPR005719">
    <property type="entry name" value="Dihydroorotate_DH_2"/>
</dbReference>
<feature type="binding site" evidence="11">
    <location>
        <position position="274"/>
    </location>
    <ligand>
        <name>FMN</name>
        <dbReference type="ChEBI" id="CHEBI:58210"/>
    </ligand>
</feature>
<evidence type="ECO:0000256" key="6">
    <source>
        <dbReference type="ARBA" id="ARBA00022643"/>
    </source>
</evidence>
<dbReference type="KEGG" id="sna:Snas_3154"/>
<keyword evidence="7 11" id="KW-0665">Pyrimidine biosynthesis</keyword>
<dbReference type="GO" id="GO:0106430">
    <property type="term" value="F:dihydroorotate dehydrogenase (quinone) activity"/>
    <property type="evidence" value="ECO:0007669"/>
    <property type="project" value="UniProtKB-EC"/>
</dbReference>
<feature type="binding site" evidence="11">
    <location>
        <position position="90"/>
    </location>
    <ligand>
        <name>FMN</name>
        <dbReference type="ChEBI" id="CHEBI:58210"/>
    </ligand>
</feature>
<dbReference type="UniPathway" id="UPA00070">
    <property type="reaction ID" value="UER00946"/>
</dbReference>
<dbReference type="GO" id="GO:0044205">
    <property type="term" value="P:'de novo' UMP biosynthetic process"/>
    <property type="evidence" value="ECO:0007669"/>
    <property type="project" value="UniProtKB-UniRule"/>
</dbReference>
<dbReference type="InterPro" id="IPR050074">
    <property type="entry name" value="DHO_dehydrogenase"/>
</dbReference>
<dbReference type="CDD" id="cd04738">
    <property type="entry name" value="DHOD_2_like"/>
    <property type="match status" value="1"/>
</dbReference>
<dbReference type="SUPFAM" id="SSF51395">
    <property type="entry name" value="FMN-linked oxidoreductases"/>
    <property type="match status" value="1"/>
</dbReference>
<dbReference type="GO" id="GO:0006207">
    <property type="term" value="P:'de novo' pyrimidine nucleobase biosynthetic process"/>
    <property type="evidence" value="ECO:0007669"/>
    <property type="project" value="UniProtKB-UniRule"/>
</dbReference>
<comment type="subcellular location">
    <subcellularLocation>
        <location evidence="11">Cell membrane</location>
        <topology evidence="11">Peripheral membrane protein</topology>
    </subcellularLocation>
    <subcellularLocation>
        <location evidence="2">Membrane</location>
    </subcellularLocation>
</comment>
<dbReference type="PANTHER" id="PTHR48109">
    <property type="entry name" value="DIHYDROOROTATE DEHYDROGENASE (QUINONE), MITOCHONDRIAL-RELATED"/>
    <property type="match status" value="1"/>
</dbReference>
<dbReference type="HAMAP" id="MF_00225">
    <property type="entry name" value="DHO_dh_type2"/>
    <property type="match status" value="1"/>
</dbReference>
<keyword evidence="6 11" id="KW-0288">FMN</keyword>
<protein>
    <recommendedName>
        <fullName evidence="11">Dihydroorotate dehydrogenase (quinone)</fullName>
        <ecNumber evidence="11">1.3.5.2</ecNumber>
    </recommendedName>
    <alternativeName>
        <fullName evidence="11">DHOdehase</fullName>
        <shortName evidence="11">DHOD</shortName>
        <shortName evidence="11">DHODase</shortName>
    </alternativeName>
    <alternativeName>
        <fullName evidence="11">Dihydroorotate oxidase</fullName>
    </alternativeName>
</protein>
<comment type="similarity">
    <text evidence="4 11">Belongs to the dihydroorotate dehydrogenase family. Type 2 subfamily.</text>
</comment>
<dbReference type="Gene3D" id="3.20.20.70">
    <property type="entry name" value="Aldolase class I"/>
    <property type="match status" value="1"/>
</dbReference>
<organism evidence="14 15">
    <name type="scientific">Stackebrandtia nassauensis (strain DSM 44728 / CIP 108903 / NRRL B-16338 / NBRC 102104 / LLR-40K-21)</name>
    <dbReference type="NCBI Taxonomy" id="446470"/>
    <lineage>
        <taxon>Bacteria</taxon>
        <taxon>Bacillati</taxon>
        <taxon>Actinomycetota</taxon>
        <taxon>Actinomycetes</taxon>
        <taxon>Glycomycetales</taxon>
        <taxon>Glycomycetaceae</taxon>
        <taxon>Stackebrandtia</taxon>
    </lineage>
</organism>
<feature type="region of interest" description="Disordered" evidence="12">
    <location>
        <begin position="340"/>
        <end position="361"/>
    </location>
</feature>
<dbReference type="NCBIfam" id="NF003652">
    <property type="entry name" value="PRK05286.2-5"/>
    <property type="match status" value="1"/>
</dbReference>
<gene>
    <name evidence="11" type="primary">pyrD</name>
    <name evidence="14" type="ordered locus">Snas_3154</name>
</gene>
<feature type="binding site" evidence="11">
    <location>
        <position position="70"/>
    </location>
    <ligand>
        <name>substrate</name>
    </ligand>
</feature>
<dbReference type="EC" id="1.3.5.2" evidence="11"/>
<sequence>MLYKHLVRPILYRMGRGDPEVAHEKTLGMLTGAKPWMLSALEKVNKVSDPRRVFGIDFPNAVGLAAGMDKNGVAVAAWPALGFGFVELGTVTWYGQPGNPRPRLYRLPDSQALINRMGFNNEGAQALAARLGQPPRPAVPVGISLGKSATTSLEHAVDDYVASFHALYRYGDYFAVNVSSPNTPGLRTLQDAEQLSRILRALYEEGARLSGGARPKPILVKLAPDLTEPAIFQALEVCMTHGVSGVIAANTTLGRDKVAKTDTDRAAQPGGLSGAPLRDITRSIVSFIHRETAGRLPIIGVGGITSADDAVRLVDAGASLVQLYTGLVYSGPALVRKSARAIRKAPPARPPIRPQGGARRG</sequence>
<evidence type="ECO:0000256" key="1">
    <source>
        <dbReference type="ARBA" id="ARBA00003125"/>
    </source>
</evidence>
<feature type="active site" description="Nucleophile" evidence="11">
    <location>
        <position position="180"/>
    </location>
</feature>
<dbReference type="AlphaFoldDB" id="D3QBE3"/>
<evidence type="ECO:0000256" key="12">
    <source>
        <dbReference type="SAM" id="MobiDB-lite"/>
    </source>
</evidence>
<dbReference type="GO" id="GO:0005737">
    <property type="term" value="C:cytoplasm"/>
    <property type="evidence" value="ECO:0007669"/>
    <property type="project" value="InterPro"/>
</dbReference>
<dbReference type="InterPro" id="IPR013785">
    <property type="entry name" value="Aldolase_TIM"/>
</dbReference>
<dbReference type="InterPro" id="IPR001295">
    <property type="entry name" value="Dihydroorotate_DH_CS"/>
</dbReference>
<dbReference type="PROSITE" id="PS00911">
    <property type="entry name" value="DHODEHASE_1"/>
    <property type="match status" value="1"/>
</dbReference>
<feature type="binding site" evidence="11">
    <location>
        <begin position="66"/>
        <end position="70"/>
    </location>
    <ligand>
        <name>FMN</name>
        <dbReference type="ChEBI" id="CHEBI:58210"/>
    </ligand>
</feature>
<comment type="catalytic activity">
    <reaction evidence="10 11">
        <text>(S)-dihydroorotate + a quinone = orotate + a quinol</text>
        <dbReference type="Rhea" id="RHEA:30187"/>
        <dbReference type="ChEBI" id="CHEBI:24646"/>
        <dbReference type="ChEBI" id="CHEBI:30839"/>
        <dbReference type="ChEBI" id="CHEBI:30864"/>
        <dbReference type="ChEBI" id="CHEBI:132124"/>
        <dbReference type="EC" id="1.3.5.2"/>
    </reaction>
</comment>
<dbReference type="Proteomes" id="UP000000844">
    <property type="component" value="Chromosome"/>
</dbReference>
<feature type="domain" description="Dihydroorotate dehydrogenase catalytic" evidence="13">
    <location>
        <begin position="52"/>
        <end position="342"/>
    </location>
</feature>
<evidence type="ECO:0000256" key="11">
    <source>
        <dbReference type="HAMAP-Rule" id="MF_00225"/>
    </source>
</evidence>
<proteinExistence type="inferred from homology"/>
<keyword evidence="15" id="KW-1185">Reference proteome</keyword>
<evidence type="ECO:0000256" key="4">
    <source>
        <dbReference type="ARBA" id="ARBA00005359"/>
    </source>
</evidence>
<reference evidence="14 15" key="1">
    <citation type="journal article" date="2009" name="Stand. Genomic Sci.">
        <title>Complete genome sequence of Stackebrandtia nassauensis type strain (LLR-40K-21).</title>
        <authorList>
            <person name="Munk C."/>
            <person name="Lapidus A."/>
            <person name="Copeland A."/>
            <person name="Jando M."/>
            <person name="Mayilraj S."/>
            <person name="Glavina Del Rio T."/>
            <person name="Nolan M."/>
            <person name="Chen F."/>
            <person name="Lucas S."/>
            <person name="Tice H."/>
            <person name="Cheng J.F."/>
            <person name="Han C."/>
            <person name="Detter J.C."/>
            <person name="Bruce D."/>
            <person name="Goodwin L."/>
            <person name="Chain P."/>
            <person name="Pitluck S."/>
            <person name="Goker M."/>
            <person name="Ovchinikova G."/>
            <person name="Pati A."/>
            <person name="Ivanova N."/>
            <person name="Mavromatis K."/>
            <person name="Chen A."/>
            <person name="Palaniappan K."/>
            <person name="Land M."/>
            <person name="Hauser L."/>
            <person name="Chang Y.J."/>
            <person name="Jeffries C.D."/>
            <person name="Bristow J."/>
            <person name="Eisen J.A."/>
            <person name="Markowitz V."/>
            <person name="Hugenholtz P."/>
            <person name="Kyrpides N.C."/>
            <person name="Klenk H.P."/>
        </authorList>
    </citation>
    <scope>NUCLEOTIDE SEQUENCE [LARGE SCALE GENOMIC DNA]</scope>
    <source>
        <strain evidence="15">DSM 44728 / CIP 108903 / NRRL B-16338 / NBRC 102104 / LLR-40K-21</strain>
    </source>
</reference>
<feature type="binding site" evidence="11">
    <location>
        <begin position="250"/>
        <end position="251"/>
    </location>
    <ligand>
        <name>substrate</name>
    </ligand>
</feature>
<comment type="subunit">
    <text evidence="11">Monomer.</text>
</comment>
<evidence type="ECO:0000256" key="7">
    <source>
        <dbReference type="ARBA" id="ARBA00022975"/>
    </source>
</evidence>
<accession>D3QBE3</accession>
<dbReference type="InterPro" id="IPR005720">
    <property type="entry name" value="Dihydroorotate_DH_cat"/>
</dbReference>
<keyword evidence="11" id="KW-1003">Cell membrane</keyword>
<feature type="binding site" evidence="11">
    <location>
        <begin position="324"/>
        <end position="325"/>
    </location>
    <ligand>
        <name>FMN</name>
        <dbReference type="ChEBI" id="CHEBI:58210"/>
    </ligand>
</feature>
<name>D3QBE3_STANL</name>
<feature type="binding site" evidence="11">
    <location>
        <position position="221"/>
    </location>
    <ligand>
        <name>FMN</name>
        <dbReference type="ChEBI" id="CHEBI:58210"/>
    </ligand>
</feature>
<evidence type="ECO:0000259" key="13">
    <source>
        <dbReference type="Pfam" id="PF01180"/>
    </source>
</evidence>
<dbReference type="RefSeq" id="WP_013018396.1">
    <property type="nucleotide sequence ID" value="NC_013947.1"/>
</dbReference>
<dbReference type="eggNOG" id="COG0167">
    <property type="taxonomic scope" value="Bacteria"/>
</dbReference>
<keyword evidence="8 11" id="KW-0560">Oxidoreductase</keyword>
<evidence type="ECO:0000256" key="8">
    <source>
        <dbReference type="ARBA" id="ARBA00023002"/>
    </source>
</evidence>
<feature type="binding site" evidence="11">
    <location>
        <position position="144"/>
    </location>
    <ligand>
        <name>FMN</name>
        <dbReference type="ChEBI" id="CHEBI:58210"/>
    </ligand>
</feature>